<evidence type="ECO:0000313" key="3">
    <source>
        <dbReference type="Proteomes" id="UP000253664"/>
    </source>
</evidence>
<organism evidence="2 3">
    <name type="scientific">Ophiocordyceps polyrhachis-furcata BCC 54312</name>
    <dbReference type="NCBI Taxonomy" id="1330021"/>
    <lineage>
        <taxon>Eukaryota</taxon>
        <taxon>Fungi</taxon>
        <taxon>Dikarya</taxon>
        <taxon>Ascomycota</taxon>
        <taxon>Pezizomycotina</taxon>
        <taxon>Sordariomycetes</taxon>
        <taxon>Hypocreomycetidae</taxon>
        <taxon>Hypocreales</taxon>
        <taxon>Ophiocordycipitaceae</taxon>
        <taxon>Ophiocordyceps</taxon>
    </lineage>
</organism>
<feature type="region of interest" description="Disordered" evidence="1">
    <location>
        <begin position="198"/>
        <end position="255"/>
    </location>
</feature>
<feature type="compositionally biased region" description="Basic residues" evidence="1">
    <location>
        <begin position="244"/>
        <end position="255"/>
    </location>
</feature>
<dbReference type="Proteomes" id="UP000253664">
    <property type="component" value="Unassembled WGS sequence"/>
</dbReference>
<evidence type="ECO:0000313" key="2">
    <source>
        <dbReference type="EMBL" id="RCI08757.1"/>
    </source>
</evidence>
<reference evidence="2 3" key="1">
    <citation type="journal article" date="2015" name="BMC Genomics">
        <title>Insights from the genome of Ophiocordyceps polyrhachis-furcata to pathogenicity and host specificity in insect fungi.</title>
        <authorList>
            <person name="Wichadakul D."/>
            <person name="Kobmoo N."/>
            <person name="Ingsriswang S."/>
            <person name="Tangphatsornruang S."/>
            <person name="Chantasingh D."/>
            <person name="Luangsa-ard J.J."/>
            <person name="Eurwilaichitr L."/>
        </authorList>
    </citation>
    <scope>NUCLEOTIDE SEQUENCE [LARGE SCALE GENOMIC DNA]</scope>
    <source>
        <strain evidence="2 3">BCC 54312</strain>
    </source>
</reference>
<dbReference type="InterPro" id="IPR006771">
    <property type="entry name" value="CetA-like"/>
</dbReference>
<sequence>MSFDAIKGQTSRSLSSLFPLLLDSRLHQVLGFDVGVTVRRREAAVEWQDPISYTSNRSEGSGENESLTYQKMLIKTTLVSAVAALASLASAESYVWVKNKCPFDIDVLSGGTSKDTMRRSRVENGYTFEEVIIKGGPDAWKHLKIVRADDVPEKPHIQFSYYGDTRSNSTVYGLDAVMGGGWLGHRIMVEGSSCPPIVWRRGLPSSTKSNDGRASREEEEEKEEEKEEEEEEEEEKRGTSTYHVRSRRGRGSNAS</sequence>
<accession>A0A367L2X7</accession>
<comment type="caution">
    <text evidence="2">The sequence shown here is derived from an EMBL/GenBank/DDBJ whole genome shotgun (WGS) entry which is preliminary data.</text>
</comment>
<name>A0A367L2X7_9HYPO</name>
<keyword evidence="3" id="KW-1185">Reference proteome</keyword>
<dbReference type="AlphaFoldDB" id="A0A367L2X7"/>
<proteinExistence type="predicted"/>
<gene>
    <name evidence="2" type="ORF">L249_4787</name>
</gene>
<dbReference type="Pfam" id="PF04681">
    <property type="entry name" value="Bys1"/>
    <property type="match status" value="1"/>
</dbReference>
<protein>
    <submittedName>
        <fullName evidence="2">Uncharacterized protein</fullName>
    </submittedName>
</protein>
<feature type="compositionally biased region" description="Acidic residues" evidence="1">
    <location>
        <begin position="217"/>
        <end position="234"/>
    </location>
</feature>
<dbReference type="EMBL" id="LKCN02000018">
    <property type="protein sequence ID" value="RCI08757.1"/>
    <property type="molecule type" value="Genomic_DNA"/>
</dbReference>
<evidence type="ECO:0000256" key="1">
    <source>
        <dbReference type="SAM" id="MobiDB-lite"/>
    </source>
</evidence>
<dbReference type="OrthoDB" id="4925079at2759"/>